<dbReference type="Pfam" id="PF14870">
    <property type="entry name" value="PSII_BNR"/>
    <property type="match status" value="1"/>
</dbReference>
<dbReference type="PANTHER" id="PTHR47199">
    <property type="entry name" value="PHOTOSYSTEM II STABILITY/ASSEMBLY FACTOR HCF136, CHLOROPLASTIC"/>
    <property type="match status" value="1"/>
</dbReference>
<dbReference type="Gene3D" id="2.130.10.10">
    <property type="entry name" value="YVTN repeat-like/Quinoprotein amine dehydrogenase"/>
    <property type="match status" value="1"/>
</dbReference>
<dbReference type="InterPro" id="IPR028203">
    <property type="entry name" value="PSII_CF48-like_dom"/>
</dbReference>
<sequence>MFKCLLGWLARLAPWMVIGSLAYAAVFIKPSVNPVPLDQPLLERRDAFFDGAALGEHLWIVGQNGALLSSLDAGATWAREELPARSNLQSIAVSDQGRQVVVGNQGHLWTRQGQEPWQSQELVVSDLAGKLLSVSFINGHFWAVGEMGALFRGDADATHWEPMGNGDDVTFNSIRAGVDGDLWITAEFGRLLRSRDGGLTWSTQELGSESMRALVFDGRTGVAVGNQGQVFISRDGGDSWQAVNAFTPEHLFDVTVHDGEWLTTGDRGALFRSRTPANEWQAWTPDGLDKSYHSRLLDTANGVVLIGHQLGLLRRDDLQLWPREHQQ</sequence>
<dbReference type="AlphaFoldDB" id="A0A1I5N7D8"/>
<dbReference type="OrthoDB" id="9813892at2"/>
<protein>
    <recommendedName>
        <fullName evidence="3">Photosynthesis system II assembly factor Ycf48/Hcf136-like domain-containing protein</fullName>
    </recommendedName>
</protein>
<keyword evidence="1" id="KW-0602">Photosynthesis</keyword>
<evidence type="ECO:0000256" key="1">
    <source>
        <dbReference type="ARBA" id="ARBA00022531"/>
    </source>
</evidence>
<dbReference type="STRING" id="658457.SAMN05216601_106134"/>
<evidence type="ECO:0000313" key="5">
    <source>
        <dbReference type="Proteomes" id="UP000182400"/>
    </source>
</evidence>
<accession>A0A1I5N7D8</accession>
<dbReference type="GO" id="GO:0015979">
    <property type="term" value="P:photosynthesis"/>
    <property type="evidence" value="ECO:0007669"/>
    <property type="project" value="UniProtKB-KW"/>
</dbReference>
<dbReference type="InterPro" id="IPR015943">
    <property type="entry name" value="WD40/YVTN_repeat-like_dom_sf"/>
</dbReference>
<dbReference type="GO" id="GO:0009523">
    <property type="term" value="C:photosystem II"/>
    <property type="evidence" value="ECO:0007669"/>
    <property type="project" value="UniProtKB-KW"/>
</dbReference>
<proteinExistence type="predicted"/>
<name>A0A1I5N7D8_9GAMM</name>
<dbReference type="Proteomes" id="UP000182400">
    <property type="component" value="Unassembled WGS sequence"/>
</dbReference>
<dbReference type="SUPFAM" id="SSF110296">
    <property type="entry name" value="Oligoxyloglucan reducing end-specific cellobiohydrolase"/>
    <property type="match status" value="1"/>
</dbReference>
<feature type="domain" description="Photosynthesis system II assembly factor Ycf48/Hcf136-like" evidence="3">
    <location>
        <begin position="183"/>
        <end position="284"/>
    </location>
</feature>
<keyword evidence="2" id="KW-0604">Photosystem II</keyword>
<dbReference type="PANTHER" id="PTHR47199:SF2">
    <property type="entry name" value="PHOTOSYSTEM II STABILITY_ASSEMBLY FACTOR HCF136, CHLOROPLASTIC"/>
    <property type="match status" value="1"/>
</dbReference>
<dbReference type="EMBL" id="FOWP01000006">
    <property type="protein sequence ID" value="SFP17512.1"/>
    <property type="molecule type" value="Genomic_DNA"/>
</dbReference>
<reference evidence="4 5" key="1">
    <citation type="submission" date="2016-10" db="EMBL/GenBank/DDBJ databases">
        <authorList>
            <person name="de Groot N.N."/>
        </authorList>
    </citation>
    <scope>NUCLEOTIDE SEQUENCE [LARGE SCALE GENOMIC DNA]</scope>
    <source>
        <strain evidence="4 5">CCUG 59231</strain>
    </source>
</reference>
<evidence type="ECO:0000256" key="2">
    <source>
        <dbReference type="ARBA" id="ARBA00023276"/>
    </source>
</evidence>
<dbReference type="RefSeq" id="WP_074939169.1">
    <property type="nucleotide sequence ID" value="NZ_FOWP01000006.1"/>
</dbReference>
<evidence type="ECO:0000313" key="4">
    <source>
        <dbReference type="EMBL" id="SFP17512.1"/>
    </source>
</evidence>
<organism evidence="4 5">
    <name type="scientific">Ectopseudomonas composti</name>
    <dbReference type="NCBI Taxonomy" id="658457"/>
    <lineage>
        <taxon>Bacteria</taxon>
        <taxon>Pseudomonadati</taxon>
        <taxon>Pseudomonadota</taxon>
        <taxon>Gammaproteobacteria</taxon>
        <taxon>Pseudomonadales</taxon>
        <taxon>Pseudomonadaceae</taxon>
        <taxon>Ectopseudomonas</taxon>
    </lineage>
</organism>
<gene>
    <name evidence="4" type="ORF">SAMN05216601_106134</name>
</gene>
<evidence type="ECO:0000259" key="3">
    <source>
        <dbReference type="Pfam" id="PF14870"/>
    </source>
</evidence>